<reference evidence="2 3" key="1">
    <citation type="submission" date="2024-09" db="EMBL/GenBank/DDBJ databases">
        <title>Genome sequencing and assembly of Phytophthora oleae, isolate VK10A, causative agent of rot of olive drupes.</title>
        <authorList>
            <person name="Conti Taguali S."/>
            <person name="Riolo M."/>
            <person name="La Spada F."/>
            <person name="Cacciola S.O."/>
            <person name="Dionisio G."/>
        </authorList>
    </citation>
    <scope>NUCLEOTIDE SEQUENCE [LARGE SCALE GENOMIC DNA]</scope>
    <source>
        <strain evidence="2 3">VK10A</strain>
    </source>
</reference>
<sequence length="83" mass="9434">MNVAVQGRHKSDCVPELVQAPDGPILREVNWKQQMLLATDEVDIRDVTLSPGKVWKIIRDRFYGDESVIVQGATKKQILGRLY</sequence>
<gene>
    <name evidence="2" type="ORF">V7S43_005896</name>
    <name evidence="1" type="ORF">V7S43_015056</name>
</gene>
<dbReference type="AlphaFoldDB" id="A0ABD3FU34"/>
<accession>A0ABD3FU34</accession>
<evidence type="ECO:0000313" key="1">
    <source>
        <dbReference type="EMBL" id="KAL3660137.1"/>
    </source>
</evidence>
<evidence type="ECO:0000313" key="3">
    <source>
        <dbReference type="Proteomes" id="UP001632037"/>
    </source>
</evidence>
<dbReference type="EMBL" id="JBIMZQ010000009">
    <property type="protein sequence ID" value="KAL3669502.1"/>
    <property type="molecule type" value="Genomic_DNA"/>
</dbReference>
<protein>
    <submittedName>
        <fullName evidence="2">Uncharacterized protein</fullName>
    </submittedName>
</protein>
<keyword evidence="3" id="KW-1185">Reference proteome</keyword>
<evidence type="ECO:0000313" key="2">
    <source>
        <dbReference type="EMBL" id="KAL3669502.1"/>
    </source>
</evidence>
<comment type="caution">
    <text evidence="2">The sequence shown here is derived from an EMBL/GenBank/DDBJ whole genome shotgun (WGS) entry which is preliminary data.</text>
</comment>
<name>A0ABD3FU34_9STRA</name>
<organism evidence="2 3">
    <name type="scientific">Phytophthora oleae</name>
    <dbReference type="NCBI Taxonomy" id="2107226"/>
    <lineage>
        <taxon>Eukaryota</taxon>
        <taxon>Sar</taxon>
        <taxon>Stramenopiles</taxon>
        <taxon>Oomycota</taxon>
        <taxon>Peronosporomycetes</taxon>
        <taxon>Peronosporales</taxon>
        <taxon>Peronosporaceae</taxon>
        <taxon>Phytophthora</taxon>
    </lineage>
</organism>
<dbReference type="EMBL" id="JBIMZQ010000043">
    <property type="protein sequence ID" value="KAL3660137.1"/>
    <property type="molecule type" value="Genomic_DNA"/>
</dbReference>
<proteinExistence type="predicted"/>
<dbReference type="Proteomes" id="UP001632037">
    <property type="component" value="Unassembled WGS sequence"/>
</dbReference>